<dbReference type="SUPFAM" id="SSF54427">
    <property type="entry name" value="NTF2-like"/>
    <property type="match status" value="1"/>
</dbReference>
<dbReference type="InterPro" id="IPR032710">
    <property type="entry name" value="NTF2-like_dom_sf"/>
</dbReference>
<sequence>MKKNFLLILYTFLAMQLLFPQGNKGNTEQRQGIYTLIEAYAQAREKKDTLLLKDILTTDVDQLVSSGIWRTGKNESMKGMLQSSAGNPGTRTLKIEKIRFLSSESAIADAKYQIQNPDGSLRNMWSTFIVVFEENRWKISAIRNMLPAAPQ</sequence>
<dbReference type="Pfam" id="PF14534">
    <property type="entry name" value="DUF4440"/>
    <property type="match status" value="1"/>
</dbReference>
<comment type="caution">
    <text evidence="2">The sequence shown here is derived from an EMBL/GenBank/DDBJ whole genome shotgun (WGS) entry which is preliminary data.</text>
</comment>
<dbReference type="InterPro" id="IPR027843">
    <property type="entry name" value="DUF4440"/>
</dbReference>
<evidence type="ECO:0000313" key="3">
    <source>
        <dbReference type="Proteomes" id="UP000249696"/>
    </source>
</evidence>
<evidence type="ECO:0000313" key="2">
    <source>
        <dbReference type="EMBL" id="RAJ13970.1"/>
    </source>
</evidence>
<proteinExistence type="predicted"/>
<accession>A0A327RAI1</accession>
<gene>
    <name evidence="2" type="ORF">LV92_01086</name>
</gene>
<protein>
    <submittedName>
        <fullName evidence="2">Uncharacterized protein (TIGR02246 family)</fullName>
    </submittedName>
</protein>
<organism evidence="2 3">
    <name type="scientific">Arenibacter echinorum</name>
    <dbReference type="NCBI Taxonomy" id="440515"/>
    <lineage>
        <taxon>Bacteria</taxon>
        <taxon>Pseudomonadati</taxon>
        <taxon>Bacteroidota</taxon>
        <taxon>Flavobacteriia</taxon>
        <taxon>Flavobacteriales</taxon>
        <taxon>Flavobacteriaceae</taxon>
        <taxon>Arenibacter</taxon>
    </lineage>
</organism>
<dbReference type="Gene3D" id="3.10.450.50">
    <property type="match status" value="1"/>
</dbReference>
<evidence type="ECO:0000259" key="1">
    <source>
        <dbReference type="Pfam" id="PF14534"/>
    </source>
</evidence>
<dbReference type="Proteomes" id="UP000249696">
    <property type="component" value="Unassembled WGS sequence"/>
</dbReference>
<dbReference type="EMBL" id="QLLN01000002">
    <property type="protein sequence ID" value="RAJ13970.1"/>
    <property type="molecule type" value="Genomic_DNA"/>
</dbReference>
<dbReference type="OrthoDB" id="1444594at2"/>
<dbReference type="AlphaFoldDB" id="A0A327RAI1"/>
<dbReference type="RefSeq" id="WP_111622624.1">
    <property type="nucleotide sequence ID" value="NZ_QLLN01000002.1"/>
</dbReference>
<feature type="domain" description="DUF4440" evidence="1">
    <location>
        <begin position="35"/>
        <end position="139"/>
    </location>
</feature>
<reference evidence="2 3" key="1">
    <citation type="submission" date="2018-06" db="EMBL/GenBank/DDBJ databases">
        <title>Genomic Encyclopedia of Archaeal and Bacterial Type Strains, Phase II (KMG-II): from individual species to whole genera.</title>
        <authorList>
            <person name="Goeker M."/>
        </authorList>
    </citation>
    <scope>NUCLEOTIDE SEQUENCE [LARGE SCALE GENOMIC DNA]</scope>
    <source>
        <strain evidence="2 3">DSM 23522</strain>
    </source>
</reference>
<keyword evidence="3" id="KW-1185">Reference proteome</keyword>
<name>A0A327RAI1_9FLAO</name>